<comment type="catalytic activity">
    <reaction evidence="1 7">
        <text>Endohydrolysis of (1-&gt;5)-alpha-arabinofuranosidic linkages in (1-&gt;5)-arabinans.</text>
        <dbReference type="EC" id="3.2.1.99"/>
    </reaction>
</comment>
<keyword evidence="12" id="KW-1185">Reference proteome</keyword>
<dbReference type="EC" id="3.2.1.99" evidence="4 7"/>
<dbReference type="Pfam" id="PF04616">
    <property type="entry name" value="Glyco_hydro_43"/>
    <property type="match status" value="1"/>
</dbReference>
<dbReference type="InterPro" id="IPR006710">
    <property type="entry name" value="Glyco_hydro_43"/>
</dbReference>
<dbReference type="OrthoDB" id="195678at2759"/>
<reference evidence="11" key="1">
    <citation type="journal article" date="2020" name="Stud. Mycol.">
        <title>101 Dothideomycetes genomes: a test case for predicting lifestyles and emergence of pathogens.</title>
        <authorList>
            <person name="Haridas S."/>
            <person name="Albert R."/>
            <person name="Binder M."/>
            <person name="Bloem J."/>
            <person name="Labutti K."/>
            <person name="Salamov A."/>
            <person name="Andreopoulos B."/>
            <person name="Baker S."/>
            <person name="Barry K."/>
            <person name="Bills G."/>
            <person name="Bluhm B."/>
            <person name="Cannon C."/>
            <person name="Castanera R."/>
            <person name="Culley D."/>
            <person name="Daum C."/>
            <person name="Ezra D."/>
            <person name="Gonzalez J."/>
            <person name="Henrissat B."/>
            <person name="Kuo A."/>
            <person name="Liang C."/>
            <person name="Lipzen A."/>
            <person name="Lutzoni F."/>
            <person name="Magnuson J."/>
            <person name="Mondo S."/>
            <person name="Nolan M."/>
            <person name="Ohm R."/>
            <person name="Pangilinan J."/>
            <person name="Park H.-J."/>
            <person name="Ramirez L."/>
            <person name="Alfaro M."/>
            <person name="Sun H."/>
            <person name="Tritt A."/>
            <person name="Yoshinaga Y."/>
            <person name="Zwiers L.-H."/>
            <person name="Turgeon B."/>
            <person name="Goodwin S."/>
            <person name="Spatafora J."/>
            <person name="Crous P."/>
            <person name="Grigoriev I."/>
        </authorList>
    </citation>
    <scope>NUCLEOTIDE SEQUENCE</scope>
    <source>
        <strain evidence="11">CBS 123094</strain>
    </source>
</reference>
<protein>
    <recommendedName>
        <fullName evidence="4 7">Arabinan endo-1,5-alpha-L-arabinosidase</fullName>
        <ecNumber evidence="4 7">3.2.1.99</ecNumber>
    </recommendedName>
</protein>
<evidence type="ECO:0000256" key="2">
    <source>
        <dbReference type="ARBA" id="ARBA00004834"/>
    </source>
</evidence>
<evidence type="ECO:0000256" key="5">
    <source>
        <dbReference type="ARBA" id="ARBA00022801"/>
    </source>
</evidence>
<evidence type="ECO:0000256" key="9">
    <source>
        <dbReference type="PIRSR" id="PIRSR606710-2"/>
    </source>
</evidence>
<dbReference type="InterPro" id="IPR050727">
    <property type="entry name" value="GH43_arabinanases"/>
</dbReference>
<sequence length="322" mass="34097">MFAKLAVSLLPLYAATAHAYANPMTCTGVCTNAHDPALIRRADGTYFRFSTGGKIAIHSAPAITGPWVYKGAVIPAGSKINLAGNQDLWAPDVALVGSTYYLYYSVSTFGSQNSAIGVATSTTLDVGSWTDLGTTGISSTASKSYNAIDANLFFDGSSYYMNFGSFWSDIFQVKMANPPLRTSGSSSTNIALTPTGTHAQEGAFMYKYGSYYYLFTSVGICCGYDTNRPASGAEYKIKVCRSSTATGGFVDKDGVSCLNGGGTIVLESHGNVYGPGGQGIFNDPSLGPVLYYHYVDTTIGYADGQKRFGMNTINFSSGWPVV</sequence>
<organism evidence="11 12">
    <name type="scientific">Amniculicola lignicola CBS 123094</name>
    <dbReference type="NCBI Taxonomy" id="1392246"/>
    <lineage>
        <taxon>Eukaryota</taxon>
        <taxon>Fungi</taxon>
        <taxon>Dikarya</taxon>
        <taxon>Ascomycota</taxon>
        <taxon>Pezizomycotina</taxon>
        <taxon>Dothideomycetes</taxon>
        <taxon>Pleosporomycetidae</taxon>
        <taxon>Pleosporales</taxon>
        <taxon>Amniculicolaceae</taxon>
        <taxon>Amniculicola</taxon>
    </lineage>
</organism>
<evidence type="ECO:0000313" key="11">
    <source>
        <dbReference type="EMBL" id="KAF2000198.1"/>
    </source>
</evidence>
<keyword evidence="10" id="KW-0732">Signal</keyword>
<feature type="chain" id="PRO_5025347310" description="Arabinan endo-1,5-alpha-L-arabinosidase" evidence="10">
    <location>
        <begin position="22"/>
        <end position="322"/>
    </location>
</feature>
<dbReference type="PANTHER" id="PTHR43301:SF3">
    <property type="entry name" value="ARABINAN ENDO-1,5-ALPHA-L-ARABINOSIDASE A-RELATED"/>
    <property type="match status" value="1"/>
</dbReference>
<evidence type="ECO:0000313" key="12">
    <source>
        <dbReference type="Proteomes" id="UP000799779"/>
    </source>
</evidence>
<evidence type="ECO:0000256" key="8">
    <source>
        <dbReference type="PIRSR" id="PIRSR606710-1"/>
    </source>
</evidence>
<gene>
    <name evidence="11" type="ORF">P154DRAFT_599117</name>
</gene>
<dbReference type="GO" id="GO:0046558">
    <property type="term" value="F:arabinan endo-1,5-alpha-L-arabinosidase activity"/>
    <property type="evidence" value="ECO:0007669"/>
    <property type="project" value="UniProtKB-EC"/>
</dbReference>
<dbReference type="GO" id="GO:0031222">
    <property type="term" value="P:arabinan catabolic process"/>
    <property type="evidence" value="ECO:0007669"/>
    <property type="project" value="UniProtKB-UniPathway"/>
</dbReference>
<dbReference type="CDD" id="cd18831">
    <property type="entry name" value="GH43_AnAbnA-like"/>
    <property type="match status" value="1"/>
</dbReference>
<evidence type="ECO:0000256" key="7">
    <source>
        <dbReference type="PIRNR" id="PIRNR026534"/>
    </source>
</evidence>
<dbReference type="AlphaFoldDB" id="A0A6A5WGL0"/>
<dbReference type="InterPro" id="IPR016840">
    <property type="entry name" value="Glyco_hydro_43_endo_a_Ara-ase"/>
</dbReference>
<evidence type="ECO:0000256" key="4">
    <source>
        <dbReference type="ARBA" id="ARBA00012586"/>
    </source>
</evidence>
<name>A0A6A5WGL0_9PLEO</name>
<feature type="active site" description="Proton donor" evidence="8">
    <location>
        <position position="201"/>
    </location>
</feature>
<keyword evidence="6 7" id="KW-0326">Glycosidase</keyword>
<dbReference type="SUPFAM" id="SSF75005">
    <property type="entry name" value="Arabinanase/levansucrase/invertase"/>
    <property type="match status" value="1"/>
</dbReference>
<evidence type="ECO:0000256" key="3">
    <source>
        <dbReference type="ARBA" id="ARBA00009865"/>
    </source>
</evidence>
<dbReference type="EMBL" id="ML977590">
    <property type="protein sequence ID" value="KAF2000198.1"/>
    <property type="molecule type" value="Genomic_DNA"/>
</dbReference>
<proteinExistence type="inferred from homology"/>
<feature type="active site" description="Proton acceptor" evidence="8">
    <location>
        <position position="35"/>
    </location>
</feature>
<keyword evidence="5 7" id="KW-0378">Hydrolase</keyword>
<dbReference type="Proteomes" id="UP000799779">
    <property type="component" value="Unassembled WGS sequence"/>
</dbReference>
<evidence type="ECO:0000256" key="10">
    <source>
        <dbReference type="SAM" id="SignalP"/>
    </source>
</evidence>
<evidence type="ECO:0000256" key="1">
    <source>
        <dbReference type="ARBA" id="ARBA00000375"/>
    </source>
</evidence>
<feature type="signal peptide" evidence="10">
    <location>
        <begin position="1"/>
        <end position="21"/>
    </location>
</feature>
<dbReference type="PANTHER" id="PTHR43301">
    <property type="entry name" value="ARABINAN ENDO-1,5-ALPHA-L-ARABINOSIDASE"/>
    <property type="match status" value="1"/>
</dbReference>
<dbReference type="InterPro" id="IPR023296">
    <property type="entry name" value="Glyco_hydro_beta-prop_sf"/>
</dbReference>
<accession>A0A6A5WGL0</accession>
<comment type="pathway">
    <text evidence="2 7">Glycan metabolism; L-arabinan degradation.</text>
</comment>
<dbReference type="UniPathway" id="UPA00667"/>
<feature type="site" description="Important for catalytic activity, responsible for pKa modulation of the active site Glu and correct orientation of both the proton donor and substrate" evidence="9">
    <location>
        <position position="149"/>
    </location>
</feature>
<evidence type="ECO:0000256" key="6">
    <source>
        <dbReference type="ARBA" id="ARBA00023295"/>
    </source>
</evidence>
<dbReference type="Gene3D" id="2.115.10.20">
    <property type="entry name" value="Glycosyl hydrolase domain, family 43"/>
    <property type="match status" value="1"/>
</dbReference>
<comment type="similarity">
    <text evidence="3 7">Belongs to the glycosyl hydrolase 43 family.</text>
</comment>
<dbReference type="PIRSF" id="PIRSF026534">
    <property type="entry name" value="Endo_alpha-L-arabinosidase"/>
    <property type="match status" value="1"/>
</dbReference>